<dbReference type="Proteomes" id="UP000095280">
    <property type="component" value="Unplaced"/>
</dbReference>
<dbReference type="SUPFAM" id="SSF56112">
    <property type="entry name" value="Protein kinase-like (PK-like)"/>
    <property type="match status" value="1"/>
</dbReference>
<feature type="region of interest" description="Disordered" evidence="7">
    <location>
        <begin position="1"/>
        <end position="23"/>
    </location>
</feature>
<keyword evidence="5" id="KW-0418">Kinase</keyword>
<evidence type="ECO:0000256" key="4">
    <source>
        <dbReference type="ARBA" id="ARBA00022741"/>
    </source>
</evidence>
<evidence type="ECO:0000256" key="7">
    <source>
        <dbReference type="SAM" id="MobiDB-lite"/>
    </source>
</evidence>
<dbReference type="PANTHER" id="PTHR24057:SF0">
    <property type="entry name" value="PROTEIN KINASE SHAGGY-RELATED"/>
    <property type="match status" value="1"/>
</dbReference>
<evidence type="ECO:0000313" key="9">
    <source>
        <dbReference type="Proteomes" id="UP000095280"/>
    </source>
</evidence>
<dbReference type="GO" id="GO:0030154">
    <property type="term" value="P:cell differentiation"/>
    <property type="evidence" value="ECO:0007669"/>
    <property type="project" value="TreeGrafter"/>
</dbReference>
<proteinExistence type="inferred from homology"/>
<dbReference type="InterPro" id="IPR050591">
    <property type="entry name" value="GSK-3"/>
</dbReference>
<organism evidence="9 10">
    <name type="scientific">Macrostomum lignano</name>
    <dbReference type="NCBI Taxonomy" id="282301"/>
    <lineage>
        <taxon>Eukaryota</taxon>
        <taxon>Metazoa</taxon>
        <taxon>Spiralia</taxon>
        <taxon>Lophotrochozoa</taxon>
        <taxon>Platyhelminthes</taxon>
        <taxon>Rhabditophora</taxon>
        <taxon>Macrostomorpha</taxon>
        <taxon>Macrostomida</taxon>
        <taxon>Macrostomidae</taxon>
        <taxon>Macrostomum</taxon>
    </lineage>
</organism>
<dbReference type="InterPro" id="IPR008271">
    <property type="entry name" value="Ser/Thr_kinase_AS"/>
</dbReference>
<keyword evidence="3" id="KW-0808">Transferase</keyword>
<dbReference type="GO" id="GO:0005634">
    <property type="term" value="C:nucleus"/>
    <property type="evidence" value="ECO:0007669"/>
    <property type="project" value="TreeGrafter"/>
</dbReference>
<dbReference type="PROSITE" id="PS00108">
    <property type="entry name" value="PROTEIN_KINASE_ST"/>
    <property type="match status" value="1"/>
</dbReference>
<dbReference type="InterPro" id="IPR000719">
    <property type="entry name" value="Prot_kinase_dom"/>
</dbReference>
<dbReference type="SMART" id="SM00220">
    <property type="entry name" value="S_TKc"/>
    <property type="match status" value="1"/>
</dbReference>
<dbReference type="Gene3D" id="3.30.200.20">
    <property type="entry name" value="Phosphorylase Kinase, domain 1"/>
    <property type="match status" value="1"/>
</dbReference>
<dbReference type="PANTHER" id="PTHR24057">
    <property type="entry name" value="GLYCOGEN SYNTHASE KINASE-3 ALPHA"/>
    <property type="match status" value="1"/>
</dbReference>
<keyword evidence="6" id="KW-0067">ATP-binding</keyword>
<dbReference type="GO" id="GO:0005524">
    <property type="term" value="F:ATP binding"/>
    <property type="evidence" value="ECO:0007669"/>
    <property type="project" value="UniProtKB-KW"/>
</dbReference>
<evidence type="ECO:0000256" key="5">
    <source>
        <dbReference type="ARBA" id="ARBA00022777"/>
    </source>
</evidence>
<dbReference type="Pfam" id="PF00069">
    <property type="entry name" value="Pkinase"/>
    <property type="match status" value="1"/>
</dbReference>
<evidence type="ECO:0000313" key="10">
    <source>
        <dbReference type="WBParaSite" id="maker-uti_cns_0003422-snap-gene-0.7-mRNA-1"/>
    </source>
</evidence>
<dbReference type="WBParaSite" id="maker-uti_cns_0003422-snap-gene-0.7-mRNA-1">
    <property type="protein sequence ID" value="maker-uti_cns_0003422-snap-gene-0.7-mRNA-1"/>
    <property type="gene ID" value="maker-uti_cns_0003422-snap-gene-0.7"/>
</dbReference>
<dbReference type="AlphaFoldDB" id="A0A1I8GWD3"/>
<dbReference type="FunFam" id="1.10.510.10:FF:000624">
    <property type="entry name" value="Mitogen-activated protein kinase"/>
    <property type="match status" value="1"/>
</dbReference>
<evidence type="ECO:0000259" key="8">
    <source>
        <dbReference type="PROSITE" id="PS50011"/>
    </source>
</evidence>
<evidence type="ECO:0000256" key="1">
    <source>
        <dbReference type="ARBA" id="ARBA00005527"/>
    </source>
</evidence>
<dbReference type="PROSITE" id="PS50011">
    <property type="entry name" value="PROTEIN_KINASE_DOM"/>
    <property type="match status" value="1"/>
</dbReference>
<evidence type="ECO:0000256" key="2">
    <source>
        <dbReference type="ARBA" id="ARBA00022527"/>
    </source>
</evidence>
<accession>A0A1I8GWD3</accession>
<keyword evidence="2" id="KW-0723">Serine/threonine-protein kinase</keyword>
<dbReference type="GO" id="GO:0007165">
    <property type="term" value="P:signal transduction"/>
    <property type="evidence" value="ECO:0007669"/>
    <property type="project" value="TreeGrafter"/>
</dbReference>
<dbReference type="InterPro" id="IPR011009">
    <property type="entry name" value="Kinase-like_dom_sf"/>
</dbReference>
<dbReference type="CDD" id="cd14137">
    <property type="entry name" value="STKc_GSK3"/>
    <property type="match status" value="1"/>
</dbReference>
<keyword evidence="9" id="KW-1185">Reference proteome</keyword>
<dbReference type="Gene3D" id="1.10.510.10">
    <property type="entry name" value="Transferase(Phosphotransferase) domain 1"/>
    <property type="match status" value="1"/>
</dbReference>
<keyword evidence="4" id="KW-0547">Nucleotide-binding</keyword>
<dbReference type="GO" id="GO:0005737">
    <property type="term" value="C:cytoplasm"/>
    <property type="evidence" value="ECO:0007669"/>
    <property type="project" value="TreeGrafter"/>
</dbReference>
<protein>
    <submittedName>
        <fullName evidence="10">Protein kinase domain-containing protein</fullName>
    </submittedName>
</protein>
<evidence type="ECO:0000256" key="3">
    <source>
        <dbReference type="ARBA" id="ARBA00022679"/>
    </source>
</evidence>
<feature type="domain" description="Protein kinase" evidence="8">
    <location>
        <begin position="50"/>
        <end position="348"/>
    </location>
</feature>
<evidence type="ECO:0000256" key="6">
    <source>
        <dbReference type="ARBA" id="ARBA00022840"/>
    </source>
</evidence>
<comment type="similarity">
    <text evidence="1">Belongs to the protein kinase superfamily. CMGC Ser/Thr protein kinase family. GSK-3 subfamily.</text>
</comment>
<dbReference type="GO" id="GO:0004674">
    <property type="term" value="F:protein serine/threonine kinase activity"/>
    <property type="evidence" value="ECO:0007669"/>
    <property type="project" value="UniProtKB-KW"/>
</dbReference>
<name>A0A1I8GWD3_9PLAT</name>
<sequence length="387" mass="43549">MSLISYDDQFDGEKTRSSHSRQKKQLQVSVMACPAFDPIQRQSYRQIELTVSTGPIASGTFGSVYRGRLSESGESVALKRVLQDPRYKNRELRTLYTLGEHENLVRLRYHYYCRGKMDPGKLYLHLVTELFPESLLDLLARYRKAETLPSMLKVRIFAYQLLRAINYMHSHRICHRDIKSPNVLVDESDCRLRLCDFGSAKELPLPGEVAEGGGANAAAAAGVAYISSRYYRAPELLFGSTNYSCAIDLWSVGCVLAELCIGHCLFMANNSLDQLVAIIRVLGTPTKRDLLAMNPVYEKFPLPQVAPDPQLSFPIGTPPELLDLLCRLLAYQPGSRLAPLRALAHPFFDELRQRLPSDKLELFNFSQQELGSADRDLLAALKPSYSN</sequence>
<reference evidence="10" key="1">
    <citation type="submission" date="2016-11" db="UniProtKB">
        <authorList>
            <consortium name="WormBaseParasite"/>
        </authorList>
    </citation>
    <scope>IDENTIFICATION</scope>
</reference>
<dbReference type="InterPro" id="IPR039192">
    <property type="entry name" value="STKc_GSK3"/>
</dbReference>